<dbReference type="PANTHER" id="PTHR15905:SF5">
    <property type="entry name" value="GOLGI-ASSOCIATED KINASE 1A"/>
    <property type="match status" value="1"/>
</dbReference>
<evidence type="ECO:0000256" key="5">
    <source>
        <dbReference type="ARBA" id="ARBA00023136"/>
    </source>
</evidence>
<reference evidence="6" key="3">
    <citation type="submission" date="2025-09" db="UniProtKB">
        <authorList>
            <consortium name="Ensembl"/>
        </authorList>
    </citation>
    <scope>IDENTIFICATION</scope>
</reference>
<reference evidence="6" key="2">
    <citation type="submission" date="2025-08" db="UniProtKB">
        <authorList>
            <consortium name="Ensembl"/>
        </authorList>
    </citation>
    <scope>IDENTIFICATION</scope>
</reference>
<proteinExistence type="inferred from homology"/>
<protein>
    <recommendedName>
        <fullName evidence="8">Golgi associated kinase 1A</fullName>
    </recommendedName>
</protein>
<evidence type="ECO:0000256" key="1">
    <source>
        <dbReference type="ARBA" id="ARBA00004308"/>
    </source>
</evidence>
<reference evidence="6 7" key="1">
    <citation type="submission" date="2020-06" db="EMBL/GenBank/DDBJ databases">
        <authorList>
            <consortium name="Wellcome Sanger Institute Data Sharing"/>
        </authorList>
    </citation>
    <scope>NUCLEOTIDE SEQUENCE [LARGE SCALE GENOMIC DNA]</scope>
</reference>
<evidence type="ECO:0008006" key="8">
    <source>
        <dbReference type="Google" id="ProtNLM"/>
    </source>
</evidence>
<keyword evidence="5" id="KW-0472">Membrane</keyword>
<dbReference type="PANTHER" id="PTHR15905">
    <property type="entry name" value="GOLGI-ASSOCIATED KINASE 1B-RELATED"/>
    <property type="match status" value="1"/>
</dbReference>
<evidence type="ECO:0000313" key="6">
    <source>
        <dbReference type="Ensembl" id="ENSDCDP00010034203.1"/>
    </source>
</evidence>
<evidence type="ECO:0000256" key="2">
    <source>
        <dbReference type="ARBA" id="ARBA00004555"/>
    </source>
</evidence>
<dbReference type="GeneTree" id="ENSGT00420000029769"/>
<dbReference type="Pfam" id="PF15051">
    <property type="entry name" value="FAM198"/>
    <property type="match status" value="1"/>
</dbReference>
<keyword evidence="4" id="KW-0333">Golgi apparatus</keyword>
<dbReference type="Proteomes" id="UP000694580">
    <property type="component" value="Chromosome 5"/>
</dbReference>
<keyword evidence="7" id="KW-1185">Reference proteome</keyword>
<evidence type="ECO:0000256" key="4">
    <source>
        <dbReference type="ARBA" id="ARBA00023034"/>
    </source>
</evidence>
<name>A0AAY4CM58_9TELE</name>
<comment type="similarity">
    <text evidence="3">Belongs to the GASK family.</text>
</comment>
<dbReference type="AlphaFoldDB" id="A0AAY4CM58"/>
<gene>
    <name evidence="6" type="primary">GASK1A</name>
</gene>
<evidence type="ECO:0000256" key="3">
    <source>
        <dbReference type="ARBA" id="ARBA00007691"/>
    </source>
</evidence>
<dbReference type="Ensembl" id="ENSDCDT00010042425.1">
    <property type="protein sequence ID" value="ENSDCDP00010034203.1"/>
    <property type="gene ID" value="ENSDCDG00010021837.1"/>
</dbReference>
<evidence type="ECO:0000313" key="7">
    <source>
        <dbReference type="Proteomes" id="UP000694580"/>
    </source>
</evidence>
<organism evidence="6 7">
    <name type="scientific">Denticeps clupeoides</name>
    <name type="common">denticle herring</name>
    <dbReference type="NCBI Taxonomy" id="299321"/>
    <lineage>
        <taxon>Eukaryota</taxon>
        <taxon>Metazoa</taxon>
        <taxon>Chordata</taxon>
        <taxon>Craniata</taxon>
        <taxon>Vertebrata</taxon>
        <taxon>Euteleostomi</taxon>
        <taxon>Actinopterygii</taxon>
        <taxon>Neopterygii</taxon>
        <taxon>Teleostei</taxon>
        <taxon>Clupei</taxon>
        <taxon>Clupeiformes</taxon>
        <taxon>Denticipitoidei</taxon>
        <taxon>Denticipitidae</taxon>
        <taxon>Denticeps</taxon>
    </lineage>
</organism>
<dbReference type="GO" id="GO:0005794">
    <property type="term" value="C:Golgi apparatus"/>
    <property type="evidence" value="ECO:0007669"/>
    <property type="project" value="UniProtKB-SubCell"/>
</dbReference>
<sequence>MSEKFFPVLAFHLDRVLGLNRTLPAVLRNFTGDLLPYRFTSGHARPLIWWDPDIRHLADKNNDQNSHSLTWTQYQAVLRSRCGVDRALNATPCVGLEHSEWGRLALFDFLLQVNDRLDRHCCGFQPEPSDLCMENLLRVKCSNSRNLGLVHILVRSSDPSRLVFIDNAGRPHQPHDNLDLRLLEGVDEFPDRAVSVLQSGCLEKLLLRSLSLDAELWRARGGAAGLKPFVRAIQQRGGVLLRHVCPYKWPTL</sequence>
<comment type="subcellular location">
    <subcellularLocation>
        <location evidence="1">Endomembrane system</location>
    </subcellularLocation>
    <subcellularLocation>
        <location evidence="2">Golgi apparatus</location>
    </subcellularLocation>
</comment>
<accession>A0AAY4CM58</accession>
<dbReference type="InterPro" id="IPR029207">
    <property type="entry name" value="FAM198"/>
</dbReference>